<accession>A0A6G1IQS8</accession>
<evidence type="ECO:0000313" key="2">
    <source>
        <dbReference type="EMBL" id="KAF2680458.1"/>
    </source>
</evidence>
<keyword evidence="1" id="KW-0732">Signal</keyword>
<keyword evidence="3" id="KW-1185">Reference proteome</keyword>
<dbReference type="Proteomes" id="UP000799291">
    <property type="component" value="Unassembled WGS sequence"/>
</dbReference>
<sequence length="193" mass="20884">MSARRLLQSAAATADSAGARLLCFCFCFCSAVCVLGWGNEICGSHENEPIEEVAESPLPKARNHRDHAIRRNAASSSCRSQSVYNRCAALCNCFACMHEFAGSLSLSWFNSSRTASRLVASVVIGGSWRYCTGESKCSVPRSFPQAFTALAESCVSSSSPSSDRLPGDGYLHAYHINDLLITYHHDPDCCDTV</sequence>
<protein>
    <recommendedName>
        <fullName evidence="4">Secreted protein</fullName>
    </recommendedName>
</protein>
<reference evidence="2" key="1">
    <citation type="journal article" date="2020" name="Stud. Mycol.">
        <title>101 Dothideomycetes genomes: a test case for predicting lifestyles and emergence of pathogens.</title>
        <authorList>
            <person name="Haridas S."/>
            <person name="Albert R."/>
            <person name="Binder M."/>
            <person name="Bloem J."/>
            <person name="Labutti K."/>
            <person name="Salamov A."/>
            <person name="Andreopoulos B."/>
            <person name="Baker S."/>
            <person name="Barry K."/>
            <person name="Bills G."/>
            <person name="Bluhm B."/>
            <person name="Cannon C."/>
            <person name="Castanera R."/>
            <person name="Culley D."/>
            <person name="Daum C."/>
            <person name="Ezra D."/>
            <person name="Gonzalez J."/>
            <person name="Henrissat B."/>
            <person name="Kuo A."/>
            <person name="Liang C."/>
            <person name="Lipzen A."/>
            <person name="Lutzoni F."/>
            <person name="Magnuson J."/>
            <person name="Mondo S."/>
            <person name="Nolan M."/>
            <person name="Ohm R."/>
            <person name="Pangilinan J."/>
            <person name="Park H.-J."/>
            <person name="Ramirez L."/>
            <person name="Alfaro M."/>
            <person name="Sun H."/>
            <person name="Tritt A."/>
            <person name="Yoshinaga Y."/>
            <person name="Zwiers L.-H."/>
            <person name="Turgeon B."/>
            <person name="Goodwin S."/>
            <person name="Spatafora J."/>
            <person name="Crous P."/>
            <person name="Grigoriev I."/>
        </authorList>
    </citation>
    <scope>NUCLEOTIDE SEQUENCE</scope>
    <source>
        <strain evidence="2">CBS 122367</strain>
    </source>
</reference>
<dbReference type="AlphaFoldDB" id="A0A6G1IQS8"/>
<evidence type="ECO:0008006" key="4">
    <source>
        <dbReference type="Google" id="ProtNLM"/>
    </source>
</evidence>
<evidence type="ECO:0000313" key="3">
    <source>
        <dbReference type="Proteomes" id="UP000799291"/>
    </source>
</evidence>
<name>A0A6G1IQS8_9PLEO</name>
<feature type="chain" id="PRO_5026079761" description="Secreted protein" evidence="1">
    <location>
        <begin position="39"/>
        <end position="193"/>
    </location>
</feature>
<dbReference type="EMBL" id="MU005596">
    <property type="protein sequence ID" value="KAF2680458.1"/>
    <property type="molecule type" value="Genomic_DNA"/>
</dbReference>
<evidence type="ECO:0000256" key="1">
    <source>
        <dbReference type="SAM" id="SignalP"/>
    </source>
</evidence>
<feature type="signal peptide" evidence="1">
    <location>
        <begin position="1"/>
        <end position="38"/>
    </location>
</feature>
<organism evidence="2 3">
    <name type="scientific">Lentithecium fluviatile CBS 122367</name>
    <dbReference type="NCBI Taxonomy" id="1168545"/>
    <lineage>
        <taxon>Eukaryota</taxon>
        <taxon>Fungi</taxon>
        <taxon>Dikarya</taxon>
        <taxon>Ascomycota</taxon>
        <taxon>Pezizomycotina</taxon>
        <taxon>Dothideomycetes</taxon>
        <taxon>Pleosporomycetidae</taxon>
        <taxon>Pleosporales</taxon>
        <taxon>Massarineae</taxon>
        <taxon>Lentitheciaceae</taxon>
        <taxon>Lentithecium</taxon>
    </lineage>
</organism>
<gene>
    <name evidence="2" type="ORF">K458DRAFT_91528</name>
</gene>
<proteinExistence type="predicted"/>